<evidence type="ECO:0000313" key="3">
    <source>
        <dbReference type="Proteomes" id="UP000663929"/>
    </source>
</evidence>
<proteinExistence type="predicted"/>
<evidence type="ECO:0000313" key="2">
    <source>
        <dbReference type="EMBL" id="QTD49142.1"/>
    </source>
</evidence>
<sequence length="388" mass="43460">MSLSASELDVRVMALTGQEKVIHLIGLPDHSQQSLDEVDRIVAEINPDTVCFPLCETRFRALTDEATWRQMKIVDVLRQGRMLLLLANLAASTFQHGRGRDVAVRLGDEMLGRIAKAEALGARLEFGDRDLQITLKRSWKQLSARQRARAMLKLIQALVFKPEKPDPEPHLDSERSIHNALRRSLPEFEQPFFEEADQYLMSSIERADGHSIVAVVHESRLDGVARHFNAGVDRESLGSLPARSKLAKLMPWLASALVIGMVIYGLLHRPEIPAGDLLLTWALPNWICTGLFLLPAGPRFLSFFSALVVTPFTPLSPFLRTGLVVGLLEGWLRRPLVSDCEQIPRDLRSLRGIYGNRLTRVLLVAWLGHIGSSLGNYVGVFMLFRLLT</sequence>
<protein>
    <submittedName>
        <fullName evidence="2">TraB/GumN family protein</fullName>
    </submittedName>
</protein>
<dbReference type="InterPro" id="IPR002816">
    <property type="entry name" value="TraB/PrgY/GumN_fam"/>
</dbReference>
<name>A0A8A4TJ10_SULCO</name>
<feature type="transmembrane region" description="Helical" evidence="1">
    <location>
        <begin position="300"/>
        <end position="328"/>
    </location>
</feature>
<dbReference type="CDD" id="cd14726">
    <property type="entry name" value="TraB_PrgY-like"/>
    <property type="match status" value="1"/>
</dbReference>
<dbReference type="RefSeq" id="WP_237378783.1">
    <property type="nucleotide sequence ID" value="NZ_CP071793.1"/>
</dbReference>
<feature type="transmembrane region" description="Helical" evidence="1">
    <location>
        <begin position="361"/>
        <end position="384"/>
    </location>
</feature>
<dbReference type="PANTHER" id="PTHR21530">
    <property type="entry name" value="PHEROMONE SHUTDOWN PROTEIN"/>
    <property type="match status" value="1"/>
</dbReference>
<dbReference type="Proteomes" id="UP000663929">
    <property type="component" value="Chromosome"/>
</dbReference>
<evidence type="ECO:0000256" key="1">
    <source>
        <dbReference type="SAM" id="Phobius"/>
    </source>
</evidence>
<dbReference type="InterPro" id="IPR046345">
    <property type="entry name" value="TraB_PrgY-like"/>
</dbReference>
<dbReference type="EMBL" id="CP071793">
    <property type="protein sequence ID" value="QTD49142.1"/>
    <property type="molecule type" value="Genomic_DNA"/>
</dbReference>
<gene>
    <name evidence="2" type="ORF">J3U87_26450</name>
</gene>
<feature type="transmembrane region" description="Helical" evidence="1">
    <location>
        <begin position="249"/>
        <end position="267"/>
    </location>
</feature>
<accession>A0A8A4TJ10</accession>
<reference evidence="2" key="1">
    <citation type="submission" date="2021-03" db="EMBL/GenBank/DDBJ databases">
        <title>Acanthopleuribacteraceae sp. M133.</title>
        <authorList>
            <person name="Wang G."/>
        </authorList>
    </citation>
    <scope>NUCLEOTIDE SEQUENCE</scope>
    <source>
        <strain evidence="2">M133</strain>
    </source>
</reference>
<keyword evidence="1" id="KW-0812">Transmembrane</keyword>
<dbReference type="PANTHER" id="PTHR21530:SF7">
    <property type="entry name" value="TRAB DOMAIN-CONTAINING PROTEIN"/>
    <property type="match status" value="1"/>
</dbReference>
<feature type="transmembrane region" description="Helical" evidence="1">
    <location>
        <begin position="274"/>
        <end position="294"/>
    </location>
</feature>
<dbReference type="KEGG" id="scor:J3U87_26450"/>
<dbReference type="Pfam" id="PF01963">
    <property type="entry name" value="TraB_PrgY_gumN"/>
    <property type="match status" value="1"/>
</dbReference>
<keyword evidence="1" id="KW-0472">Membrane</keyword>
<dbReference type="AlphaFoldDB" id="A0A8A4TJ10"/>
<keyword evidence="1" id="KW-1133">Transmembrane helix</keyword>
<keyword evidence="3" id="KW-1185">Reference proteome</keyword>
<organism evidence="2 3">
    <name type="scientific">Sulfidibacter corallicola</name>
    <dbReference type="NCBI Taxonomy" id="2818388"/>
    <lineage>
        <taxon>Bacteria</taxon>
        <taxon>Pseudomonadati</taxon>
        <taxon>Acidobacteriota</taxon>
        <taxon>Holophagae</taxon>
        <taxon>Acanthopleuribacterales</taxon>
        <taxon>Acanthopleuribacteraceae</taxon>
        <taxon>Sulfidibacter</taxon>
    </lineage>
</organism>